<name>A0A1Q6F382_9BACT</name>
<dbReference type="AlphaFoldDB" id="A0A1Q6F382"/>
<evidence type="ECO:0000313" key="2">
    <source>
        <dbReference type="Proteomes" id="UP000187417"/>
    </source>
</evidence>
<evidence type="ECO:0000313" key="1">
    <source>
        <dbReference type="EMBL" id="OKY93317.1"/>
    </source>
</evidence>
<dbReference type="STRING" id="28117.BHV66_09615"/>
<protein>
    <submittedName>
        <fullName evidence="1">Uncharacterized protein</fullName>
    </submittedName>
</protein>
<dbReference type="RefSeq" id="WP_288675221.1">
    <property type="nucleotide sequence ID" value="NZ_DBEXQM010000122.1"/>
</dbReference>
<proteinExistence type="predicted"/>
<reference evidence="1 2" key="1">
    <citation type="journal article" date="2016" name="Nat. Biotechnol.">
        <title>Measurement of bacterial replication rates in microbial communities.</title>
        <authorList>
            <person name="Brown C.T."/>
            <person name="Olm M.R."/>
            <person name="Thomas B.C."/>
            <person name="Banfield J.F."/>
        </authorList>
    </citation>
    <scope>NUCLEOTIDE SEQUENCE [LARGE SCALE GENOMIC DNA]</scope>
    <source>
        <strain evidence="1">CAG:67_53_122</strain>
    </source>
</reference>
<dbReference type="EMBL" id="MNQH01000039">
    <property type="protein sequence ID" value="OKY93317.1"/>
    <property type="molecule type" value="Genomic_DNA"/>
</dbReference>
<organism evidence="1 2">
    <name type="scientific">Alistipes putredinis</name>
    <dbReference type="NCBI Taxonomy" id="28117"/>
    <lineage>
        <taxon>Bacteria</taxon>
        <taxon>Pseudomonadati</taxon>
        <taxon>Bacteroidota</taxon>
        <taxon>Bacteroidia</taxon>
        <taxon>Bacteroidales</taxon>
        <taxon>Rikenellaceae</taxon>
        <taxon>Alistipes</taxon>
    </lineage>
</organism>
<accession>A0A1Q6F382</accession>
<comment type="caution">
    <text evidence="1">The sequence shown here is derived from an EMBL/GenBank/DDBJ whole genome shotgun (WGS) entry which is preliminary data.</text>
</comment>
<gene>
    <name evidence="1" type="ORF">BHV66_09615</name>
</gene>
<dbReference type="Proteomes" id="UP000187417">
    <property type="component" value="Unassembled WGS sequence"/>
</dbReference>
<sequence length="85" mass="9791">MQSLELPLQRFYLADVFRLIHFRRLGYDFLKSHNFILQSLNTASRLRGILVHGINPAGNSGESLAGIVLYEEFYLDGFHCKLSFD</sequence>